<reference evidence="1" key="1">
    <citation type="submission" date="2020-03" db="EMBL/GenBank/DDBJ databases">
        <title>The deep terrestrial virosphere.</title>
        <authorList>
            <person name="Holmfeldt K."/>
            <person name="Nilsson E."/>
            <person name="Simone D."/>
            <person name="Lopez-Fernandez M."/>
            <person name="Wu X."/>
            <person name="de Brujin I."/>
            <person name="Lundin D."/>
            <person name="Andersson A."/>
            <person name="Bertilsson S."/>
            <person name="Dopson M."/>
        </authorList>
    </citation>
    <scope>NUCLEOTIDE SEQUENCE</scope>
    <source>
        <strain evidence="1">MM415B01803</strain>
    </source>
</reference>
<name>A0A6M3IH68_9ZZZZ</name>
<sequence length="104" mass="12306">MKRAVEVHKGTVYTYDLFPALRTIVVDKGLDQTSYRLFRYGERWVCDAVLCAGSRFYGKCHHSAFANSARFITINEPWVEWTEEALKMELEKEKRLKKEVKKWT</sequence>
<protein>
    <submittedName>
        <fullName evidence="1">Uncharacterized protein</fullName>
    </submittedName>
</protein>
<evidence type="ECO:0000313" key="1">
    <source>
        <dbReference type="EMBL" id="QJA56724.1"/>
    </source>
</evidence>
<proteinExistence type="predicted"/>
<accession>A0A6M3IH68</accession>
<organism evidence="1">
    <name type="scientific">viral metagenome</name>
    <dbReference type="NCBI Taxonomy" id="1070528"/>
    <lineage>
        <taxon>unclassified sequences</taxon>
        <taxon>metagenomes</taxon>
        <taxon>organismal metagenomes</taxon>
    </lineage>
</organism>
<dbReference type="AlphaFoldDB" id="A0A6M3IH68"/>
<gene>
    <name evidence="1" type="ORF">MM415B01803_0003</name>
</gene>
<dbReference type="EMBL" id="MT141236">
    <property type="protein sequence ID" value="QJA56724.1"/>
    <property type="molecule type" value="Genomic_DNA"/>
</dbReference>